<dbReference type="Gene3D" id="3.40.30.10">
    <property type="entry name" value="Glutaredoxin"/>
    <property type="match status" value="1"/>
</dbReference>
<dbReference type="InterPro" id="IPR001853">
    <property type="entry name" value="DSBA-like_thioredoxin_dom"/>
</dbReference>
<dbReference type="PANTHER" id="PTHR13887">
    <property type="entry name" value="GLUTATHIONE S-TRANSFERASE KAPPA"/>
    <property type="match status" value="1"/>
</dbReference>
<dbReference type="PROSITE" id="PS51352">
    <property type="entry name" value="THIOREDOXIN_2"/>
    <property type="match status" value="1"/>
</dbReference>
<reference evidence="6" key="2">
    <citation type="submission" date="2020-09" db="EMBL/GenBank/DDBJ databases">
        <authorList>
            <person name="Sun Q."/>
            <person name="Zhou Y."/>
        </authorList>
    </citation>
    <scope>NUCLEOTIDE SEQUENCE</scope>
    <source>
        <strain evidence="6">CGMCC 1.15330</strain>
    </source>
</reference>
<comment type="caution">
    <text evidence="6">The sequence shown here is derived from an EMBL/GenBank/DDBJ whole genome shotgun (WGS) entry which is preliminary data.</text>
</comment>
<evidence type="ECO:0000256" key="4">
    <source>
        <dbReference type="ARBA" id="ARBA00023284"/>
    </source>
</evidence>
<dbReference type="SUPFAM" id="SSF52833">
    <property type="entry name" value="Thioredoxin-like"/>
    <property type="match status" value="1"/>
</dbReference>
<sequence>MTNWKIPALAALAGGLIGSGGTVAWQQAHGDAFAVAHVVAHPDLLSQAIDRYQQGEAKGTVAANRAAILTPFAGAVAGNPQGDVTLVEYYDYNCGYCRASLPMIRQLIAADPRLKVVFRELPILAESSRAAARMSLLAATQGKFNAFHDTLYAGGRVTDETIAAAARSAGVDTSKLAAATPRIDAEIRSNLETAAKLGVNGTPSWVVGDRMLAGALPIEELQRAIAEARPS</sequence>
<keyword evidence="4" id="KW-0676">Redox-active center</keyword>
<dbReference type="Proteomes" id="UP000623067">
    <property type="component" value="Unassembled WGS sequence"/>
</dbReference>
<dbReference type="InterPro" id="IPR036249">
    <property type="entry name" value="Thioredoxin-like_sf"/>
</dbReference>
<evidence type="ECO:0000256" key="1">
    <source>
        <dbReference type="ARBA" id="ARBA00022729"/>
    </source>
</evidence>
<keyword evidence="2" id="KW-0560">Oxidoreductase</keyword>
<keyword evidence="7" id="KW-1185">Reference proteome</keyword>
<dbReference type="AlphaFoldDB" id="A0A916WNS7"/>
<evidence type="ECO:0000259" key="5">
    <source>
        <dbReference type="PROSITE" id="PS51352"/>
    </source>
</evidence>
<dbReference type="InterPro" id="IPR013766">
    <property type="entry name" value="Thioredoxin_domain"/>
</dbReference>
<dbReference type="PROSITE" id="PS00194">
    <property type="entry name" value="THIOREDOXIN_1"/>
    <property type="match status" value="1"/>
</dbReference>
<keyword evidence="3" id="KW-1015">Disulfide bond</keyword>
<dbReference type="CDD" id="cd03023">
    <property type="entry name" value="DsbA_Com1_like"/>
    <property type="match status" value="1"/>
</dbReference>
<feature type="domain" description="Thioredoxin" evidence="5">
    <location>
        <begin position="42"/>
        <end position="230"/>
    </location>
</feature>
<evidence type="ECO:0000313" key="6">
    <source>
        <dbReference type="EMBL" id="GGB20129.1"/>
    </source>
</evidence>
<keyword evidence="1" id="KW-0732">Signal</keyword>
<dbReference type="Pfam" id="PF01323">
    <property type="entry name" value="DSBA"/>
    <property type="match status" value="1"/>
</dbReference>
<dbReference type="EMBL" id="BMIH01000001">
    <property type="protein sequence ID" value="GGB20129.1"/>
    <property type="molecule type" value="Genomic_DNA"/>
</dbReference>
<accession>A0A916WNS7</accession>
<evidence type="ECO:0000256" key="2">
    <source>
        <dbReference type="ARBA" id="ARBA00023002"/>
    </source>
</evidence>
<dbReference type="InterPro" id="IPR017937">
    <property type="entry name" value="Thioredoxin_CS"/>
</dbReference>
<dbReference type="RefSeq" id="WP_188657258.1">
    <property type="nucleotide sequence ID" value="NZ_BMIH01000001.1"/>
</dbReference>
<evidence type="ECO:0000256" key="3">
    <source>
        <dbReference type="ARBA" id="ARBA00023157"/>
    </source>
</evidence>
<dbReference type="PANTHER" id="PTHR13887:SF14">
    <property type="entry name" value="DISULFIDE BOND FORMATION PROTEIN D"/>
    <property type="match status" value="1"/>
</dbReference>
<organism evidence="6 7">
    <name type="scientific">Sphingomonas metalli</name>
    <dbReference type="NCBI Taxonomy" id="1779358"/>
    <lineage>
        <taxon>Bacteria</taxon>
        <taxon>Pseudomonadati</taxon>
        <taxon>Pseudomonadota</taxon>
        <taxon>Alphaproteobacteria</taxon>
        <taxon>Sphingomonadales</taxon>
        <taxon>Sphingomonadaceae</taxon>
        <taxon>Sphingomonas</taxon>
    </lineage>
</organism>
<dbReference type="GO" id="GO:0015036">
    <property type="term" value="F:disulfide oxidoreductase activity"/>
    <property type="evidence" value="ECO:0007669"/>
    <property type="project" value="UniProtKB-ARBA"/>
</dbReference>
<gene>
    <name evidence="6" type="ORF">GCM10011380_07120</name>
</gene>
<evidence type="ECO:0000313" key="7">
    <source>
        <dbReference type="Proteomes" id="UP000623067"/>
    </source>
</evidence>
<name>A0A916WNS7_9SPHN</name>
<reference evidence="6" key="1">
    <citation type="journal article" date="2014" name="Int. J. Syst. Evol. Microbiol.">
        <title>Complete genome sequence of Corynebacterium casei LMG S-19264T (=DSM 44701T), isolated from a smear-ripened cheese.</title>
        <authorList>
            <consortium name="US DOE Joint Genome Institute (JGI-PGF)"/>
            <person name="Walter F."/>
            <person name="Albersmeier A."/>
            <person name="Kalinowski J."/>
            <person name="Ruckert C."/>
        </authorList>
    </citation>
    <scope>NUCLEOTIDE SEQUENCE</scope>
    <source>
        <strain evidence="6">CGMCC 1.15330</strain>
    </source>
</reference>
<proteinExistence type="predicted"/>
<protein>
    <submittedName>
        <fullName evidence="6">Outer membrane protein</fullName>
    </submittedName>
</protein>